<reference evidence="1" key="2">
    <citation type="journal article" date="2022" name="New Phytol.">
        <title>Evolutionary transition to the ectomycorrhizal habit in the genomes of a hyperdiverse lineage of mushroom-forming fungi.</title>
        <authorList>
            <person name="Looney B."/>
            <person name="Miyauchi S."/>
            <person name="Morin E."/>
            <person name="Drula E."/>
            <person name="Courty P.E."/>
            <person name="Kohler A."/>
            <person name="Kuo A."/>
            <person name="LaButti K."/>
            <person name="Pangilinan J."/>
            <person name="Lipzen A."/>
            <person name="Riley R."/>
            <person name="Andreopoulos W."/>
            <person name="He G."/>
            <person name="Johnson J."/>
            <person name="Nolan M."/>
            <person name="Tritt A."/>
            <person name="Barry K.W."/>
            <person name="Grigoriev I.V."/>
            <person name="Nagy L.G."/>
            <person name="Hibbett D."/>
            <person name="Henrissat B."/>
            <person name="Matheny P.B."/>
            <person name="Labbe J."/>
            <person name="Martin F.M."/>
        </authorList>
    </citation>
    <scope>NUCLEOTIDE SEQUENCE</scope>
    <source>
        <strain evidence="1">HHB10654</strain>
    </source>
</reference>
<dbReference type="Proteomes" id="UP000814140">
    <property type="component" value="Unassembled WGS sequence"/>
</dbReference>
<name>A0ACB8T4X9_9AGAM</name>
<proteinExistence type="predicted"/>
<reference evidence="1" key="1">
    <citation type="submission" date="2021-03" db="EMBL/GenBank/DDBJ databases">
        <authorList>
            <consortium name="DOE Joint Genome Institute"/>
            <person name="Ahrendt S."/>
            <person name="Looney B.P."/>
            <person name="Miyauchi S."/>
            <person name="Morin E."/>
            <person name="Drula E."/>
            <person name="Courty P.E."/>
            <person name="Chicoki N."/>
            <person name="Fauchery L."/>
            <person name="Kohler A."/>
            <person name="Kuo A."/>
            <person name="Labutti K."/>
            <person name="Pangilinan J."/>
            <person name="Lipzen A."/>
            <person name="Riley R."/>
            <person name="Andreopoulos W."/>
            <person name="He G."/>
            <person name="Johnson J."/>
            <person name="Barry K.W."/>
            <person name="Grigoriev I.V."/>
            <person name="Nagy L."/>
            <person name="Hibbett D."/>
            <person name="Henrissat B."/>
            <person name="Matheny P.B."/>
            <person name="Labbe J."/>
            <person name="Martin F."/>
        </authorList>
    </citation>
    <scope>NUCLEOTIDE SEQUENCE</scope>
    <source>
        <strain evidence="1">HHB10654</strain>
    </source>
</reference>
<keyword evidence="2" id="KW-1185">Reference proteome</keyword>
<sequence>MASGTERLPRSAACSARHRVSASVAAVGSPRLFATFQSHRYTDRIFAALPRCQINVSVLTSQPRLDHRLQIRGATQLLQGLRSSEPFFVMKLPPCTNRHSPRWTDLTLARELRASPGFTRLAKRGSWALSLPLGLHSLHRTQECLWMSQKMSALPCDVNIDILEWVYRTSQAKKMDYSTLCAASLVCRSWRPLAQRLLFRRVRQRQGMPHILINILRRNRALGRHVRSLTVQSHAVDMADLLECCPGTVELILEMPQITLSYLSNAAPRLRALDLQINVLDVRGAGDVGGLLEVWPSIRFLVLTDNYLPSRRRFRDPLCGIKMSKSLFHNRLLDLLILPGLSTLREIEIDDSIPHYPKAPVNAWFTRVAPLLTSFTSYFPPANSLHEHFESLEKVVFCSLPDWSFWFPPHVRHVGYHAREGTEPARVEGRALARFVDALSALPSLRLVTVTRVSRKSIFSVLEETCRTRGAEFIVYPDAASFPRPRNVDWI</sequence>
<protein>
    <submittedName>
        <fullName evidence="1">Uncharacterized protein</fullName>
    </submittedName>
</protein>
<evidence type="ECO:0000313" key="2">
    <source>
        <dbReference type="Proteomes" id="UP000814140"/>
    </source>
</evidence>
<dbReference type="EMBL" id="MU277204">
    <property type="protein sequence ID" value="KAI0063181.1"/>
    <property type="molecule type" value="Genomic_DNA"/>
</dbReference>
<evidence type="ECO:0000313" key="1">
    <source>
        <dbReference type="EMBL" id="KAI0063181.1"/>
    </source>
</evidence>
<accession>A0ACB8T4X9</accession>
<gene>
    <name evidence="1" type="ORF">BV25DRAFT_456984</name>
</gene>
<organism evidence="1 2">
    <name type="scientific">Artomyces pyxidatus</name>
    <dbReference type="NCBI Taxonomy" id="48021"/>
    <lineage>
        <taxon>Eukaryota</taxon>
        <taxon>Fungi</taxon>
        <taxon>Dikarya</taxon>
        <taxon>Basidiomycota</taxon>
        <taxon>Agaricomycotina</taxon>
        <taxon>Agaricomycetes</taxon>
        <taxon>Russulales</taxon>
        <taxon>Auriscalpiaceae</taxon>
        <taxon>Artomyces</taxon>
    </lineage>
</organism>
<comment type="caution">
    <text evidence="1">The sequence shown here is derived from an EMBL/GenBank/DDBJ whole genome shotgun (WGS) entry which is preliminary data.</text>
</comment>